<accession>A0A151WGC9</accession>
<organism evidence="1 2">
    <name type="scientific">Mycetomoellerius zeteki</name>
    <dbReference type="NCBI Taxonomy" id="64791"/>
    <lineage>
        <taxon>Eukaryota</taxon>
        <taxon>Metazoa</taxon>
        <taxon>Ecdysozoa</taxon>
        <taxon>Arthropoda</taxon>
        <taxon>Hexapoda</taxon>
        <taxon>Insecta</taxon>
        <taxon>Pterygota</taxon>
        <taxon>Neoptera</taxon>
        <taxon>Endopterygota</taxon>
        <taxon>Hymenoptera</taxon>
        <taxon>Apocrita</taxon>
        <taxon>Aculeata</taxon>
        <taxon>Formicoidea</taxon>
        <taxon>Formicidae</taxon>
        <taxon>Myrmicinae</taxon>
        <taxon>Mycetomoellerius</taxon>
    </lineage>
</organism>
<reference evidence="1 2" key="1">
    <citation type="submission" date="2015-09" db="EMBL/GenBank/DDBJ databases">
        <title>Trachymyrmex zeteki WGS genome.</title>
        <authorList>
            <person name="Nygaard S."/>
            <person name="Hu H."/>
            <person name="Boomsma J."/>
            <person name="Zhang G."/>
        </authorList>
    </citation>
    <scope>NUCLEOTIDE SEQUENCE [LARGE SCALE GENOMIC DNA]</scope>
    <source>
        <strain evidence="1">Tzet28-1</strain>
        <tissue evidence="1">Whole body</tissue>
    </source>
</reference>
<keyword evidence="2" id="KW-1185">Reference proteome</keyword>
<name>A0A151WGC9_9HYME</name>
<proteinExistence type="predicted"/>
<dbReference type="EMBL" id="KQ983177">
    <property type="protein sequence ID" value="KYQ46896.1"/>
    <property type="molecule type" value="Genomic_DNA"/>
</dbReference>
<dbReference type="Proteomes" id="UP000075809">
    <property type="component" value="Unassembled WGS sequence"/>
</dbReference>
<dbReference type="InterPro" id="IPR012337">
    <property type="entry name" value="RNaseH-like_sf"/>
</dbReference>
<dbReference type="AlphaFoldDB" id="A0A151WGC9"/>
<dbReference type="PANTHER" id="PTHR37162">
    <property type="entry name" value="HAT FAMILY DIMERISATION DOMAINCONTAINING PROTEIN-RELATED"/>
    <property type="match status" value="1"/>
</dbReference>
<protein>
    <recommendedName>
        <fullName evidence="3">DUF4371 domain-containing protein</fullName>
    </recommendedName>
</protein>
<gene>
    <name evidence="1" type="ORF">ALC60_14095</name>
</gene>
<sequence>MHHAKTKKHIKAIEPFSSSRIHQATLDVKVKNLKDSIAEAKLAMFVCNHSAILSIDHLSILCNNFLMILELFSCEAESLAVTVKETLNNFGLSLENLIGIATDNCSTMIGINNDLYQKLKKDVPNLILIKCICHSLQLAVSHATLYKQIKQRLPDNIDIMEKINLFSVENVLKHNKLSITCLLTEMNIDPLQISQIELEYNKIHLIKWNNTSFLVLPVSNAEVESIFSQLNLVKNKTRNKLSLNMINSILCTRYGLRRHEKCCYDYELPENVLRRIDTNEAYP</sequence>
<evidence type="ECO:0008006" key="3">
    <source>
        <dbReference type="Google" id="ProtNLM"/>
    </source>
</evidence>
<evidence type="ECO:0000313" key="1">
    <source>
        <dbReference type="EMBL" id="KYQ46896.1"/>
    </source>
</evidence>
<dbReference type="PANTHER" id="PTHR37162:SF1">
    <property type="entry name" value="BED-TYPE DOMAIN-CONTAINING PROTEIN"/>
    <property type="match status" value="1"/>
</dbReference>
<dbReference type="SUPFAM" id="SSF53098">
    <property type="entry name" value="Ribonuclease H-like"/>
    <property type="match status" value="1"/>
</dbReference>
<evidence type="ECO:0000313" key="2">
    <source>
        <dbReference type="Proteomes" id="UP000075809"/>
    </source>
</evidence>